<dbReference type="EMBL" id="BSFJ01000001">
    <property type="protein sequence ID" value="GLK70089.1"/>
    <property type="molecule type" value="Genomic_DNA"/>
</dbReference>
<keyword evidence="3" id="KW-1185">Reference proteome</keyword>
<protein>
    <recommendedName>
        <fullName evidence="1">Flagellar protein FlgJ N-terminal domain-containing protein</fullName>
    </recommendedName>
</protein>
<name>A0A9W6MX20_9HYPH</name>
<dbReference type="InterPro" id="IPR019301">
    <property type="entry name" value="Flagellar_prot_FlgJ_N"/>
</dbReference>
<reference evidence="2" key="2">
    <citation type="submission" date="2023-01" db="EMBL/GenBank/DDBJ databases">
        <authorList>
            <person name="Sun Q."/>
            <person name="Evtushenko L."/>
        </authorList>
    </citation>
    <scope>NUCLEOTIDE SEQUENCE</scope>
    <source>
        <strain evidence="2">VKM B-2484</strain>
    </source>
</reference>
<dbReference type="AlphaFoldDB" id="A0A9W6MX20"/>
<accession>A0A9W6MX20</accession>
<dbReference type="RefSeq" id="WP_213375811.1">
    <property type="nucleotide sequence ID" value="NZ_BSFJ01000001.1"/>
</dbReference>
<evidence type="ECO:0000259" key="1">
    <source>
        <dbReference type="Pfam" id="PF10135"/>
    </source>
</evidence>
<dbReference type="Proteomes" id="UP001143370">
    <property type="component" value="Unassembled WGS sequence"/>
</dbReference>
<dbReference type="Pfam" id="PF10135">
    <property type="entry name" value="Rod-binding"/>
    <property type="match status" value="1"/>
</dbReference>
<evidence type="ECO:0000313" key="3">
    <source>
        <dbReference type="Proteomes" id="UP001143370"/>
    </source>
</evidence>
<evidence type="ECO:0000313" key="2">
    <source>
        <dbReference type="EMBL" id="GLK70089.1"/>
    </source>
</evidence>
<gene>
    <name evidence="2" type="ORF">GCM10017643_02040</name>
</gene>
<reference evidence="2" key="1">
    <citation type="journal article" date="2014" name="Int. J. Syst. Evol. Microbiol.">
        <title>Complete genome sequence of Corynebacterium casei LMG S-19264T (=DSM 44701T), isolated from a smear-ripened cheese.</title>
        <authorList>
            <consortium name="US DOE Joint Genome Institute (JGI-PGF)"/>
            <person name="Walter F."/>
            <person name="Albersmeier A."/>
            <person name="Kalinowski J."/>
            <person name="Ruckert C."/>
        </authorList>
    </citation>
    <scope>NUCLEOTIDE SEQUENCE</scope>
    <source>
        <strain evidence="2">VKM B-2484</strain>
    </source>
</reference>
<proteinExistence type="predicted"/>
<feature type="domain" description="Flagellar protein FlgJ N-terminal" evidence="1">
    <location>
        <begin position="112"/>
        <end position="148"/>
    </location>
</feature>
<organism evidence="2 3">
    <name type="scientific">Ancylobacter dichloromethanicus</name>
    <dbReference type="NCBI Taxonomy" id="518825"/>
    <lineage>
        <taxon>Bacteria</taxon>
        <taxon>Pseudomonadati</taxon>
        <taxon>Pseudomonadota</taxon>
        <taxon>Alphaproteobacteria</taxon>
        <taxon>Hyphomicrobiales</taxon>
        <taxon>Xanthobacteraceae</taxon>
        <taxon>Ancylobacter</taxon>
    </lineage>
</organism>
<comment type="caution">
    <text evidence="2">The sequence shown here is derived from an EMBL/GenBank/DDBJ whole genome shotgun (WGS) entry which is preliminary data.</text>
</comment>
<sequence>MSIQPPSDLLLDVMNAGDPQKAQAIAARLRQASASAPANAAAFDEALAEATPVREPGADPVSSLGSVSATTLANATALTERQDTAVSPAFRRFEAMALGGFIEQILPKASASLYGSGTAGQIWRSMLAERIADQVTLGGGIGLAQRIAAASTRRDAS</sequence>